<dbReference type="EMBL" id="JAXIOK010000001">
    <property type="protein sequence ID" value="KAK4779611.1"/>
    <property type="molecule type" value="Genomic_DNA"/>
</dbReference>
<feature type="compositionally biased region" description="Basic and acidic residues" evidence="2">
    <location>
        <begin position="168"/>
        <end position="204"/>
    </location>
</feature>
<gene>
    <name evidence="4" type="ORF">SAY87_015717</name>
</gene>
<feature type="region of interest" description="Disordered" evidence="2">
    <location>
        <begin position="1549"/>
        <end position="1576"/>
    </location>
</feature>
<dbReference type="CDD" id="cd00072">
    <property type="entry name" value="GYF"/>
    <property type="match status" value="1"/>
</dbReference>
<accession>A0AAN7QWU1</accession>
<feature type="coiled-coil region" evidence="1">
    <location>
        <begin position="874"/>
        <end position="924"/>
    </location>
</feature>
<feature type="region of interest" description="Disordered" evidence="2">
    <location>
        <begin position="1471"/>
        <end position="1509"/>
    </location>
</feature>
<name>A0AAN7QWU1_9MYRT</name>
<feature type="compositionally biased region" description="Basic and acidic residues" evidence="2">
    <location>
        <begin position="216"/>
        <end position="231"/>
    </location>
</feature>
<evidence type="ECO:0000313" key="5">
    <source>
        <dbReference type="Proteomes" id="UP001345219"/>
    </source>
</evidence>
<sequence length="1600" mass="177557">MADGKFNLPDDFLSSQPSDRSKLDVSVGHYEEKVHMGLFDDSKDQLLSESSIPLSPQWLYSKPSETKAEMCGPSLVPSGNPADTNQKENWRLDGADDKTDWRKVAAKNENTGRWREEERETGLLGPRSDRRKADRRADNTLVKESSETRASVPTDRWHDGSTRNSGFEARRDSKWSSRWGPDDKEKEGRAEKKADIENGDRKTENNSVLGSNRPTSLREEQSDKWRPRQRLEAPSSSSTPYRAAPGFGPDRGRMEGSTVGFAVGRGRASAIAKSSGLIGAAVAEKYGSIPGKPIAMNGSFCYPRAKLLDIYRRLKLNPSFTSIPDNMEQLSPIAQSGAVEPLAFMSPDSEEKVILGEIWEGKIMSSDVHHSSFSKGRSTENITGLGGLEFVEGKHGVLPLVQPELEENSNRDECQINVDVSYMNIGEGTAVPEDKGLHLQGQEKDNSGLLIGSESSMFFSGDSQIMKEVVGPHFTSSMTNVRDNRTMEGSIVPLDIQSRLPDDLSSLLAVTSESQDMSTNIDGKNLSSSIPAEDLSLFYLDPQGEIQGPFLGLDIISWFEQGFFGVDLPVRLADAPEGTDFYELGHIMPHLKVIDGAPQLEEPSALGRIVDTGSAFLPNAIIDDLSIVNDVSRPPSQLSSLPSQHILSKVSDPGVPQQLPHLEGGIQDFLNQDEEIVFPGRPGSSGQHTGKSAVMHSEAPMVSMGHSFQSLKEGNVQSQSENKLHPLGLLWSELEGSHSRQTPASKLPLTTGGPTAFVGIAEPTLLSKTWSDSFGRDSLFDQSNLYQLMVASRQSSLMDQEPGQFDWSEQLLSRQMQQQPQQQNLLSLRPQLVHPSLEHLPNENLAHSATELDHLMFIQCQQQQQHQLQHQKLLQEQQQKLLQEQQQKLLQEQQHQLQHQKLLQEQQQKLLQEQQQKLLQEQQQSQIQQVLMERMIRNRTCDSTFGQSHVDPIRANTALEKVFLEQQLLHEFQHLSHHPSRNIEPSIEELIQAKLDHVPRNELQREFLLSLAQQEPTHSLDHQLLQEQLRARQFSAGLGLQNNLNERHMASVWPGDEAAQFRTYGGYRANTPGLSSLDVFQRQPGPSLEDQMSYFERNQLFQEHLRQGIHEPGQLPFERSISLSAANPGLNADMANAMARFHGLDMQDSNTRMKSRGQMSVFPPNQKYPSHPSQLHVSHPDAMDGYWSEKFNPLQNNWLESQIQQLHIGAEWQKREAEVKMASGGQSAWMSDAQNDDHSKRLLMDLLSQNSGHHQLDANNELERRQPSVLYSSLSSSDNPSNIILDRESDLNTFTVGSLGSSLSEPSHHYFGDGQAGGLENRDKLPLGPESESLIGGEQFLSGFHKSARGIYGNSTVSSKPPLNRDLSKTERRGTLFEIQDSSAKQTGLSAAVEHNEVPSNALRRHSSLVDDSEFYDDAVRSQNAFAGQFEKEQIPVILSKGQDSIQLRAPSVPYSSAFLEEMSELVPNPAMRRKSSFSSIPEGARSGQGGNPSQVSSEEAATGERDVRFRRTASYNSADISETSFIDMLKSTKKVSTLADSSNARYVGGAAETSDGGQSQAARGGKKKGKKGRQINPALLGFKVTSNRIMMGEIQGLDD</sequence>
<dbReference type="Gene3D" id="3.30.1490.40">
    <property type="match status" value="1"/>
</dbReference>
<comment type="caution">
    <text evidence="4">The sequence shown here is derived from an EMBL/GenBank/DDBJ whole genome shotgun (WGS) entry which is preliminary data.</text>
</comment>
<dbReference type="SUPFAM" id="SSF55277">
    <property type="entry name" value="GYF domain"/>
    <property type="match status" value="1"/>
</dbReference>
<evidence type="ECO:0000259" key="3">
    <source>
        <dbReference type="PROSITE" id="PS50829"/>
    </source>
</evidence>
<evidence type="ECO:0000256" key="2">
    <source>
        <dbReference type="SAM" id="MobiDB-lite"/>
    </source>
</evidence>
<dbReference type="Proteomes" id="UP001345219">
    <property type="component" value="Chromosome 13"/>
</dbReference>
<feature type="region of interest" description="Disordered" evidence="2">
    <location>
        <begin position="64"/>
        <end position="253"/>
    </location>
</feature>
<feature type="compositionally biased region" description="Polar residues" evidence="2">
    <location>
        <begin position="205"/>
        <end position="215"/>
    </location>
</feature>
<protein>
    <recommendedName>
        <fullName evidence="3">GYF domain-containing protein</fullName>
    </recommendedName>
</protein>
<keyword evidence="1" id="KW-0175">Coiled coil</keyword>
<dbReference type="InterPro" id="IPR035445">
    <property type="entry name" value="GYF-like_dom_sf"/>
</dbReference>
<evidence type="ECO:0000256" key="1">
    <source>
        <dbReference type="SAM" id="Coils"/>
    </source>
</evidence>
<feature type="compositionally biased region" description="Basic and acidic residues" evidence="2">
    <location>
        <begin position="110"/>
        <end position="138"/>
    </location>
</feature>
<feature type="compositionally biased region" description="Basic and acidic residues" evidence="2">
    <location>
        <begin position="85"/>
        <end position="103"/>
    </location>
</feature>
<dbReference type="PANTHER" id="PTHR46992">
    <property type="entry name" value="GYF DOMAIN-CONTAINING PROTEIN"/>
    <property type="match status" value="1"/>
</dbReference>
<reference evidence="4 5" key="1">
    <citation type="journal article" date="2023" name="Hortic Res">
        <title>Pangenome of water caltrop reveals structural variations and asymmetric subgenome divergence after allopolyploidization.</title>
        <authorList>
            <person name="Zhang X."/>
            <person name="Chen Y."/>
            <person name="Wang L."/>
            <person name="Yuan Y."/>
            <person name="Fang M."/>
            <person name="Shi L."/>
            <person name="Lu R."/>
            <person name="Comes H.P."/>
            <person name="Ma Y."/>
            <person name="Chen Y."/>
            <person name="Huang G."/>
            <person name="Zhou Y."/>
            <person name="Zheng Z."/>
            <person name="Qiu Y."/>
        </authorList>
    </citation>
    <scope>NUCLEOTIDE SEQUENCE [LARGE SCALE GENOMIC DNA]</scope>
    <source>
        <tissue evidence="4">Roots</tissue>
    </source>
</reference>
<feature type="region of interest" description="Disordered" evidence="2">
    <location>
        <begin position="1"/>
        <end position="23"/>
    </location>
</feature>
<evidence type="ECO:0000313" key="4">
    <source>
        <dbReference type="EMBL" id="KAK4779611.1"/>
    </source>
</evidence>
<dbReference type="PANTHER" id="PTHR46992:SF4">
    <property type="entry name" value="GYF DOMAIN-CONTAINING PROTEIN"/>
    <property type="match status" value="1"/>
</dbReference>
<feature type="domain" description="GYF" evidence="3">
    <location>
        <begin position="534"/>
        <end position="585"/>
    </location>
</feature>
<proteinExistence type="predicted"/>
<dbReference type="InterPro" id="IPR003169">
    <property type="entry name" value="GYF"/>
</dbReference>
<dbReference type="SMART" id="SM00444">
    <property type="entry name" value="GYF"/>
    <property type="match status" value="1"/>
</dbReference>
<organism evidence="4 5">
    <name type="scientific">Trapa incisa</name>
    <dbReference type="NCBI Taxonomy" id="236973"/>
    <lineage>
        <taxon>Eukaryota</taxon>
        <taxon>Viridiplantae</taxon>
        <taxon>Streptophyta</taxon>
        <taxon>Embryophyta</taxon>
        <taxon>Tracheophyta</taxon>
        <taxon>Spermatophyta</taxon>
        <taxon>Magnoliopsida</taxon>
        <taxon>eudicotyledons</taxon>
        <taxon>Gunneridae</taxon>
        <taxon>Pentapetalae</taxon>
        <taxon>rosids</taxon>
        <taxon>malvids</taxon>
        <taxon>Myrtales</taxon>
        <taxon>Lythraceae</taxon>
        <taxon>Trapa</taxon>
    </lineage>
</organism>
<dbReference type="Pfam" id="PF02213">
    <property type="entry name" value="GYF"/>
    <property type="match status" value="1"/>
</dbReference>
<dbReference type="PROSITE" id="PS50829">
    <property type="entry name" value="GYF"/>
    <property type="match status" value="1"/>
</dbReference>
<feature type="compositionally biased region" description="Basic residues" evidence="2">
    <location>
        <begin position="1565"/>
        <end position="1574"/>
    </location>
</feature>
<keyword evidence="5" id="KW-1185">Reference proteome</keyword>